<dbReference type="AlphaFoldDB" id="A0A0E0MD37"/>
<evidence type="ECO:0000313" key="2">
    <source>
        <dbReference type="EnsemblPlants" id="OPUNC11G04590.1"/>
    </source>
</evidence>
<organism evidence="2">
    <name type="scientific">Oryza punctata</name>
    <name type="common">Red rice</name>
    <dbReference type="NCBI Taxonomy" id="4537"/>
    <lineage>
        <taxon>Eukaryota</taxon>
        <taxon>Viridiplantae</taxon>
        <taxon>Streptophyta</taxon>
        <taxon>Embryophyta</taxon>
        <taxon>Tracheophyta</taxon>
        <taxon>Spermatophyta</taxon>
        <taxon>Magnoliopsida</taxon>
        <taxon>Liliopsida</taxon>
        <taxon>Poales</taxon>
        <taxon>Poaceae</taxon>
        <taxon>BOP clade</taxon>
        <taxon>Oryzoideae</taxon>
        <taxon>Oryzeae</taxon>
        <taxon>Oryzinae</taxon>
        <taxon>Oryza</taxon>
    </lineage>
</organism>
<accession>A0A0E0MD37</accession>
<reference evidence="2" key="2">
    <citation type="submission" date="2018-05" db="EMBL/GenBank/DDBJ databases">
        <title>OpunRS2 (Oryza punctata Reference Sequence Version 2).</title>
        <authorList>
            <person name="Zhang J."/>
            <person name="Kudrna D."/>
            <person name="Lee S."/>
            <person name="Talag J."/>
            <person name="Welchert J."/>
            <person name="Wing R.A."/>
        </authorList>
    </citation>
    <scope>NUCLEOTIDE SEQUENCE [LARGE SCALE GENOMIC DNA]</scope>
</reference>
<dbReference type="OMA" id="AKQQECA"/>
<feature type="domain" description="DUF6598" evidence="1">
    <location>
        <begin position="3"/>
        <end position="215"/>
    </location>
</feature>
<keyword evidence="3" id="KW-1185">Reference proteome</keyword>
<dbReference type="Proteomes" id="UP000026962">
    <property type="component" value="Chromosome 11"/>
</dbReference>
<dbReference type="PANTHER" id="PTHR33065:SF19">
    <property type="entry name" value="OS11G0130700 PROTEIN"/>
    <property type="match status" value="1"/>
</dbReference>
<reference evidence="2" key="1">
    <citation type="submission" date="2015-04" db="UniProtKB">
        <authorList>
            <consortium name="EnsemblPlants"/>
        </authorList>
    </citation>
    <scope>IDENTIFICATION</scope>
</reference>
<dbReference type="PANTHER" id="PTHR33065">
    <property type="entry name" value="OS07G0486400 PROTEIN"/>
    <property type="match status" value="1"/>
</dbReference>
<dbReference type="Gramene" id="OPUNC11G04590.1">
    <property type="protein sequence ID" value="OPUNC11G04590.1"/>
    <property type="gene ID" value="OPUNC11G04590"/>
</dbReference>
<proteinExistence type="predicted"/>
<sequence length="220" mass="24757">MRFTLYGYIVARDDVDFMLNYVFNRSRDDPIIVQHGSLIEVTGPKRGIQMNCSVLLEFDMRIKNGKKGEDDLQLIDGTNELQEMFFLCKQSILRINGDCGAVDMSLGIVYNGVEATAGVAISELVSVFDLSLSCDLSMLEERRGEIPLFHGTISESCGLKRFVMAMSLNTMMHLNFKVDKNGSNVVEHFCSFEAKQQECASHQIKFELANISVKVTWSML</sequence>
<dbReference type="InterPro" id="IPR046533">
    <property type="entry name" value="DUF6598"/>
</dbReference>
<dbReference type="Pfam" id="PF20241">
    <property type="entry name" value="DUF6598"/>
    <property type="match status" value="1"/>
</dbReference>
<evidence type="ECO:0000313" key="3">
    <source>
        <dbReference type="Proteomes" id="UP000026962"/>
    </source>
</evidence>
<name>A0A0E0MD37_ORYPU</name>
<protein>
    <recommendedName>
        <fullName evidence="1">DUF6598 domain-containing protein</fullName>
    </recommendedName>
</protein>
<evidence type="ECO:0000259" key="1">
    <source>
        <dbReference type="Pfam" id="PF20241"/>
    </source>
</evidence>
<dbReference type="HOGENOM" id="CLU_034147_2_1_1"/>
<dbReference type="STRING" id="4537.A0A0E0MD37"/>
<dbReference type="EnsemblPlants" id="OPUNC11G04590.1">
    <property type="protein sequence ID" value="OPUNC11G04590.1"/>
    <property type="gene ID" value="OPUNC11G04590"/>
</dbReference>